<gene>
    <name evidence="1" type="ORF">UFOVP161_29</name>
</gene>
<proteinExistence type="predicted"/>
<name>A0A6J7W9V8_9CAUD</name>
<organism evidence="1">
    <name type="scientific">uncultured Caudovirales phage</name>
    <dbReference type="NCBI Taxonomy" id="2100421"/>
    <lineage>
        <taxon>Viruses</taxon>
        <taxon>Duplodnaviria</taxon>
        <taxon>Heunggongvirae</taxon>
        <taxon>Uroviricota</taxon>
        <taxon>Caudoviricetes</taxon>
        <taxon>Peduoviridae</taxon>
        <taxon>Maltschvirus</taxon>
        <taxon>Maltschvirus maltsch</taxon>
    </lineage>
</organism>
<sequence>MMLSIPHSPRQLKATETRLQAIYDAAALGLKGDALALAAGMLPTEYRQLCQMDSLAEMAALKGKADAEVRLAKVMHNAAMEGDTKAALAILQNRHDWTPKQEINVDVHTRISITQALQAAHERVIDGEVLR</sequence>
<protein>
    <submittedName>
        <fullName evidence="1">Uncharacterized protein</fullName>
    </submittedName>
</protein>
<accession>A0A6J7W9V8</accession>
<reference evidence="1" key="1">
    <citation type="submission" date="2020-05" db="EMBL/GenBank/DDBJ databases">
        <authorList>
            <person name="Chiriac C."/>
            <person name="Salcher M."/>
            <person name="Ghai R."/>
            <person name="Kavagutti S V."/>
        </authorList>
    </citation>
    <scope>NUCLEOTIDE SEQUENCE</scope>
</reference>
<evidence type="ECO:0000313" key="1">
    <source>
        <dbReference type="EMBL" id="CAB5187291.1"/>
    </source>
</evidence>
<dbReference type="EMBL" id="LR798211">
    <property type="protein sequence ID" value="CAB5187291.1"/>
    <property type="molecule type" value="Genomic_DNA"/>
</dbReference>